<name>G7GTG6_9ACTN</name>
<keyword evidence="2" id="KW-1133">Transmembrane helix</keyword>
<dbReference type="Proteomes" id="UP000006023">
    <property type="component" value="Unassembled WGS sequence"/>
</dbReference>
<accession>G7GTG6</accession>
<reference evidence="4 5" key="1">
    <citation type="submission" date="2011-11" db="EMBL/GenBank/DDBJ databases">
        <title>Whole genome shotgun sequence of Gordonia amarae NBRC 15530.</title>
        <authorList>
            <person name="Takarada H."/>
            <person name="Hosoyama A."/>
            <person name="Tsuchikane K."/>
            <person name="Katsumata H."/>
            <person name="Yamazaki S."/>
            <person name="Fujita N."/>
        </authorList>
    </citation>
    <scope>NUCLEOTIDE SEQUENCE [LARGE SCALE GENOMIC DNA]</scope>
    <source>
        <strain evidence="4 5">NBRC 15530</strain>
    </source>
</reference>
<evidence type="ECO:0000313" key="5">
    <source>
        <dbReference type="Proteomes" id="UP000006023"/>
    </source>
</evidence>
<feature type="compositionally biased region" description="Pro residues" evidence="1">
    <location>
        <begin position="16"/>
        <end position="31"/>
    </location>
</feature>
<feature type="transmembrane region" description="Helical" evidence="2">
    <location>
        <begin position="225"/>
        <end position="244"/>
    </location>
</feature>
<protein>
    <recommendedName>
        <fullName evidence="3">DUF4328 domain-containing protein</fullName>
    </recommendedName>
</protein>
<keyword evidence="2" id="KW-0472">Membrane</keyword>
<keyword evidence="2" id="KW-0812">Transmembrane</keyword>
<gene>
    <name evidence="4" type="ORF">GOAMR_60_00240</name>
</gene>
<evidence type="ECO:0000259" key="3">
    <source>
        <dbReference type="Pfam" id="PF14219"/>
    </source>
</evidence>
<dbReference type="eggNOG" id="COG3170">
    <property type="taxonomic scope" value="Bacteria"/>
</dbReference>
<comment type="caution">
    <text evidence="4">The sequence shown here is derived from an EMBL/GenBank/DDBJ whole genome shotgun (WGS) entry which is preliminary data.</text>
</comment>
<feature type="transmembrane region" description="Helical" evidence="2">
    <location>
        <begin position="152"/>
        <end position="170"/>
    </location>
</feature>
<organism evidence="4 5">
    <name type="scientific">Gordonia amarae NBRC 15530</name>
    <dbReference type="NCBI Taxonomy" id="1075090"/>
    <lineage>
        <taxon>Bacteria</taxon>
        <taxon>Bacillati</taxon>
        <taxon>Actinomycetota</taxon>
        <taxon>Actinomycetes</taxon>
        <taxon>Mycobacteriales</taxon>
        <taxon>Gordoniaceae</taxon>
        <taxon>Gordonia</taxon>
    </lineage>
</organism>
<feature type="transmembrane region" description="Helical" evidence="2">
    <location>
        <begin position="193"/>
        <end position="213"/>
    </location>
</feature>
<feature type="domain" description="DUF4328" evidence="3">
    <location>
        <begin position="103"/>
        <end position="243"/>
    </location>
</feature>
<dbReference type="EMBL" id="BAED01000060">
    <property type="protein sequence ID" value="GAB06891.1"/>
    <property type="molecule type" value="Genomic_DNA"/>
</dbReference>
<feature type="transmembrane region" description="Helical" evidence="2">
    <location>
        <begin position="106"/>
        <end position="131"/>
    </location>
</feature>
<evidence type="ECO:0000256" key="2">
    <source>
        <dbReference type="SAM" id="Phobius"/>
    </source>
</evidence>
<feature type="transmembrane region" description="Helical" evidence="2">
    <location>
        <begin position="65"/>
        <end position="86"/>
    </location>
</feature>
<evidence type="ECO:0000313" key="4">
    <source>
        <dbReference type="EMBL" id="GAB06891.1"/>
    </source>
</evidence>
<sequence length="268" mass="29498">MYRSPHVRWVARRPPETFPPPRPPQNPGPAPIPRYTYLPAWGLRDEPVTGDDPAVTRPRGSALPATLRVTAIALAVTAVVHLLRYVLLVINRTKPIPGWLDTASTILVWAAGVVAFLFFCAATAAVVTWLRRTRAAAYRRHGLLEPRKPWQIAVYAAIPLVNLVGAPFLVRELLEQRDDLDRPAAGQILRRTAIAWIVVNVAAVAALCTRFIASRSDSLQTGADGLWLTIISTALSAGFVWFVLPGLVHVFDDTPHVEAPARRWVQVA</sequence>
<dbReference type="AlphaFoldDB" id="G7GTG6"/>
<proteinExistence type="predicted"/>
<keyword evidence="5" id="KW-1185">Reference proteome</keyword>
<dbReference type="InterPro" id="IPR025565">
    <property type="entry name" value="DUF4328"/>
</dbReference>
<feature type="region of interest" description="Disordered" evidence="1">
    <location>
        <begin position="12"/>
        <end position="31"/>
    </location>
</feature>
<dbReference type="STRING" id="1075090.GOAMR_60_00240"/>
<evidence type="ECO:0000256" key="1">
    <source>
        <dbReference type="SAM" id="MobiDB-lite"/>
    </source>
</evidence>
<dbReference type="Pfam" id="PF14219">
    <property type="entry name" value="DUF4328"/>
    <property type="match status" value="1"/>
</dbReference>